<evidence type="ECO:0000256" key="4">
    <source>
        <dbReference type="ARBA" id="ARBA00022618"/>
    </source>
</evidence>
<name>A0A1F6U5X3_9PROT</name>
<comment type="function">
    <text evidence="16">Catalyzes cross-linking of the peptidoglycan cell wall at the division septum.</text>
</comment>
<dbReference type="GO" id="GO:0009252">
    <property type="term" value="P:peptidoglycan biosynthetic process"/>
    <property type="evidence" value="ECO:0007669"/>
    <property type="project" value="UniProtKB-UniRule"/>
</dbReference>
<comment type="caution">
    <text evidence="19">The sequence shown here is derived from an EMBL/GenBank/DDBJ whole genome shotgun (WGS) entry which is preliminary data.</text>
</comment>
<proteinExistence type="inferred from homology"/>
<dbReference type="EC" id="3.4.16.4" evidence="16"/>
<keyword evidence="14 16" id="KW-0131">Cell cycle</keyword>
<keyword evidence="11 16" id="KW-1133">Transmembrane helix</keyword>
<dbReference type="Gene3D" id="3.30.450.330">
    <property type="match status" value="1"/>
</dbReference>
<dbReference type="GO" id="GO:0071555">
    <property type="term" value="P:cell wall organization"/>
    <property type="evidence" value="ECO:0007669"/>
    <property type="project" value="UniProtKB-KW"/>
</dbReference>
<dbReference type="UniPathway" id="UPA00219"/>
<keyword evidence="12 16" id="KW-0472">Membrane</keyword>
<organism evidence="19 20">
    <name type="scientific">Candidatus Muproteobacteria bacterium RIFCSPLOWO2_01_FULL_60_18</name>
    <dbReference type="NCBI Taxonomy" id="1817768"/>
    <lineage>
        <taxon>Bacteria</taxon>
        <taxon>Pseudomonadati</taxon>
        <taxon>Pseudomonadota</taxon>
        <taxon>Candidatus Muproteobacteria</taxon>
    </lineage>
</organism>
<dbReference type="HAMAP" id="MF_02080">
    <property type="entry name" value="FtsI_transpept"/>
    <property type="match status" value="1"/>
</dbReference>
<dbReference type="InterPro" id="IPR036138">
    <property type="entry name" value="PBP_dimer_sf"/>
</dbReference>
<dbReference type="PANTHER" id="PTHR30627:SF1">
    <property type="entry name" value="PEPTIDOGLYCAN D,D-TRANSPEPTIDASE FTSI"/>
    <property type="match status" value="1"/>
</dbReference>
<evidence type="ECO:0000256" key="3">
    <source>
        <dbReference type="ARBA" id="ARBA00022519"/>
    </source>
</evidence>
<keyword evidence="2 16" id="KW-1003">Cell membrane</keyword>
<sequence>MSRHAKTRHPVRNAIVLLFFLSGLVLLAARAVYLQVLNSDFLQSQGNQRHTRLVKDNSHRGMILDRHGSPLAVSTPVDSVWAHPPTLAEERRKWPRLAALLEMSPRELTQLLRRHEGREFMYLKRHVPPELSERVMALKIPGVALQREYRRYYPLGSVAGHVVGFTNIDDQGQEGVELAYDASLRAVPGTKRLLRDLQGNAVEVAESVVLPKPGRDLVLSIDRRIQYLAYRELKAAVFEHGARAGSAVVLDARTGEVLALVNEPDFNPNNRAGLRSGMFRNRAVTDLFEPGSTLKPFTIACALESGKYSPGSIIDTTPGVLQVGDRTFRDVHNHGVLTVAGVIEKSSNVGVSKIALALNKKSMWEMLRHAGFGQPTGVQLPGEVAGLLNPYSSWVPVEQASISFGYGISVTPLQLARAYLALANDGMALPLTLQHSETIPQGEHIMSSKTARRLQSMLELAVSDAGTGKAAQVADYRVAGKTGTVRKLTPDGYSEDKYVAWFAGFAPVNSPRLVMVITVDEPARGAYYGGEVAAPVFGHVMAGALRLLDIPPDAPRKETRLMTVKSGQVAE</sequence>
<evidence type="ECO:0000256" key="1">
    <source>
        <dbReference type="ARBA" id="ARBA00004370"/>
    </source>
</evidence>
<dbReference type="GO" id="GO:0043093">
    <property type="term" value="P:FtsZ-dependent cytokinesis"/>
    <property type="evidence" value="ECO:0007669"/>
    <property type="project" value="UniProtKB-UniRule"/>
</dbReference>
<dbReference type="InterPro" id="IPR001460">
    <property type="entry name" value="PCN-bd_Tpept"/>
</dbReference>
<comment type="pathway">
    <text evidence="16">Cell wall biogenesis; peptidoglycan biosynthesis.</text>
</comment>
<evidence type="ECO:0000256" key="5">
    <source>
        <dbReference type="ARBA" id="ARBA00022645"/>
    </source>
</evidence>
<reference evidence="19 20" key="1">
    <citation type="journal article" date="2016" name="Nat. Commun.">
        <title>Thousands of microbial genomes shed light on interconnected biogeochemical processes in an aquifer system.</title>
        <authorList>
            <person name="Anantharaman K."/>
            <person name="Brown C.T."/>
            <person name="Hug L.A."/>
            <person name="Sharon I."/>
            <person name="Castelle C.J."/>
            <person name="Probst A.J."/>
            <person name="Thomas B.C."/>
            <person name="Singh A."/>
            <person name="Wilkins M.J."/>
            <person name="Karaoz U."/>
            <person name="Brodie E.L."/>
            <person name="Williams K.H."/>
            <person name="Hubbard S.S."/>
            <person name="Banfield J.F."/>
        </authorList>
    </citation>
    <scope>NUCLEOTIDE SEQUENCE [LARGE SCALE GENOMIC DNA]</scope>
</reference>
<evidence type="ECO:0000256" key="16">
    <source>
        <dbReference type="HAMAP-Rule" id="MF_02080"/>
    </source>
</evidence>
<dbReference type="InterPro" id="IPR050515">
    <property type="entry name" value="Beta-lactam/transpept"/>
</dbReference>
<dbReference type="GO" id="GO:0000917">
    <property type="term" value="P:division septum assembly"/>
    <property type="evidence" value="ECO:0007669"/>
    <property type="project" value="UniProtKB-KW"/>
</dbReference>
<dbReference type="InterPro" id="IPR012338">
    <property type="entry name" value="Beta-lactam/transpept-like"/>
</dbReference>
<dbReference type="SUPFAM" id="SSF56519">
    <property type="entry name" value="Penicillin binding protein dimerisation domain"/>
    <property type="match status" value="1"/>
</dbReference>
<feature type="active site" description="Acyl-ester intermediate" evidence="16">
    <location>
        <position position="292"/>
    </location>
</feature>
<dbReference type="GO" id="GO:0008658">
    <property type="term" value="F:penicillin binding"/>
    <property type="evidence" value="ECO:0007669"/>
    <property type="project" value="InterPro"/>
</dbReference>
<dbReference type="GO" id="GO:0009002">
    <property type="term" value="F:serine-type D-Ala-D-Ala carboxypeptidase activity"/>
    <property type="evidence" value="ECO:0007669"/>
    <property type="project" value="UniProtKB-UniRule"/>
</dbReference>
<dbReference type="GO" id="GO:0005886">
    <property type="term" value="C:plasma membrane"/>
    <property type="evidence" value="ECO:0007669"/>
    <property type="project" value="UniProtKB-UniRule"/>
</dbReference>
<protein>
    <recommendedName>
        <fullName evidence="16">Peptidoglycan D,D-transpeptidase FtsI</fullName>
        <ecNumber evidence="16">3.4.16.4</ecNumber>
    </recommendedName>
    <alternativeName>
        <fullName evidence="16">Penicillin-binding protein 3</fullName>
        <shortName evidence="16">PBP-3</shortName>
    </alternativeName>
</protein>
<dbReference type="PANTHER" id="PTHR30627">
    <property type="entry name" value="PEPTIDOGLYCAN D,D-TRANSPEPTIDASE"/>
    <property type="match status" value="1"/>
</dbReference>
<dbReference type="STRING" id="1817768.A3A87_04040"/>
<dbReference type="GO" id="GO:0008955">
    <property type="term" value="F:peptidoglycan glycosyltransferase activity"/>
    <property type="evidence" value="ECO:0007669"/>
    <property type="project" value="InterPro"/>
</dbReference>
<keyword evidence="8 16" id="KW-0378">Hydrolase</keyword>
<keyword evidence="9 16" id="KW-0133">Cell shape</keyword>
<dbReference type="InterPro" id="IPR037532">
    <property type="entry name" value="FtsI_transpept"/>
</dbReference>
<evidence type="ECO:0000256" key="9">
    <source>
        <dbReference type="ARBA" id="ARBA00022960"/>
    </source>
</evidence>
<keyword evidence="10 16" id="KW-0573">Peptidoglycan synthesis</keyword>
<comment type="similarity">
    <text evidence="16">Belongs to the transpeptidase family. FtsI subfamily.</text>
</comment>
<evidence type="ECO:0000256" key="6">
    <source>
        <dbReference type="ARBA" id="ARBA00022670"/>
    </source>
</evidence>
<dbReference type="EMBL" id="MFTC01000009">
    <property type="protein sequence ID" value="OGI52709.1"/>
    <property type="molecule type" value="Genomic_DNA"/>
</dbReference>
<keyword evidence="7 16" id="KW-0812">Transmembrane</keyword>
<keyword evidence="3 16" id="KW-0997">Cell inner membrane</keyword>
<keyword evidence="4 16" id="KW-0132">Cell division</keyword>
<dbReference type="Gene3D" id="3.90.1310.10">
    <property type="entry name" value="Penicillin-binding protein 2a (Domain 2)"/>
    <property type="match status" value="1"/>
</dbReference>
<dbReference type="SUPFAM" id="SSF56601">
    <property type="entry name" value="beta-lactamase/transpeptidase-like"/>
    <property type="match status" value="1"/>
</dbReference>
<evidence type="ECO:0000256" key="14">
    <source>
        <dbReference type="ARBA" id="ARBA00023306"/>
    </source>
</evidence>
<keyword evidence="15 16" id="KW-0961">Cell wall biogenesis/degradation</keyword>
<comment type="subcellular location">
    <subcellularLocation>
        <location evidence="1">Membrane</location>
    </subcellularLocation>
</comment>
<evidence type="ECO:0000256" key="11">
    <source>
        <dbReference type="ARBA" id="ARBA00022989"/>
    </source>
</evidence>
<dbReference type="AlphaFoldDB" id="A0A1F6U5X3"/>
<keyword evidence="13 16" id="KW-0717">Septation</keyword>
<feature type="domain" description="Penicillin-binding protein dimerisation" evidence="18">
    <location>
        <begin position="57"/>
        <end position="204"/>
    </location>
</feature>
<accession>A0A1F6U5X3</accession>
<evidence type="ECO:0000259" key="17">
    <source>
        <dbReference type="Pfam" id="PF00905"/>
    </source>
</evidence>
<evidence type="ECO:0000256" key="2">
    <source>
        <dbReference type="ARBA" id="ARBA00022475"/>
    </source>
</evidence>
<feature type="domain" description="Penicillin-binding protein transpeptidase" evidence="17">
    <location>
        <begin position="245"/>
        <end position="541"/>
    </location>
</feature>
<dbReference type="Pfam" id="PF00905">
    <property type="entry name" value="Transpeptidase"/>
    <property type="match status" value="1"/>
</dbReference>
<dbReference type="Proteomes" id="UP000179037">
    <property type="component" value="Unassembled WGS sequence"/>
</dbReference>
<evidence type="ECO:0000256" key="10">
    <source>
        <dbReference type="ARBA" id="ARBA00022984"/>
    </source>
</evidence>
<keyword evidence="5 16" id="KW-0121">Carboxypeptidase</keyword>
<evidence type="ECO:0000313" key="20">
    <source>
        <dbReference type="Proteomes" id="UP000179037"/>
    </source>
</evidence>
<dbReference type="Gene3D" id="3.40.710.10">
    <property type="entry name" value="DD-peptidase/beta-lactamase superfamily"/>
    <property type="match status" value="1"/>
</dbReference>
<evidence type="ECO:0000256" key="15">
    <source>
        <dbReference type="ARBA" id="ARBA00023316"/>
    </source>
</evidence>
<dbReference type="GO" id="GO:0006508">
    <property type="term" value="P:proteolysis"/>
    <property type="evidence" value="ECO:0007669"/>
    <property type="project" value="UniProtKB-KW"/>
</dbReference>
<dbReference type="GO" id="GO:0008360">
    <property type="term" value="P:regulation of cell shape"/>
    <property type="evidence" value="ECO:0007669"/>
    <property type="project" value="UniProtKB-KW"/>
</dbReference>
<dbReference type="Pfam" id="PF03717">
    <property type="entry name" value="PBP_dimer"/>
    <property type="match status" value="1"/>
</dbReference>
<evidence type="ECO:0000259" key="18">
    <source>
        <dbReference type="Pfam" id="PF03717"/>
    </source>
</evidence>
<keyword evidence="6 16" id="KW-0645">Protease</keyword>
<gene>
    <name evidence="16" type="primary">ftsI</name>
    <name evidence="19" type="ORF">A3A87_04040</name>
</gene>
<evidence type="ECO:0000256" key="12">
    <source>
        <dbReference type="ARBA" id="ARBA00023136"/>
    </source>
</evidence>
<evidence type="ECO:0000256" key="8">
    <source>
        <dbReference type="ARBA" id="ARBA00022801"/>
    </source>
</evidence>
<dbReference type="InterPro" id="IPR005311">
    <property type="entry name" value="PBP_dimer"/>
</dbReference>
<evidence type="ECO:0000313" key="19">
    <source>
        <dbReference type="EMBL" id="OGI52709.1"/>
    </source>
</evidence>
<comment type="catalytic activity">
    <reaction evidence="16">
        <text>Preferential cleavage: (Ac)2-L-Lys-D-Ala-|-D-Ala. Also transpeptidation of peptidyl-alanyl moieties that are N-acyl substituents of D-alanine.</text>
        <dbReference type="EC" id="3.4.16.4"/>
    </reaction>
</comment>
<evidence type="ECO:0000256" key="7">
    <source>
        <dbReference type="ARBA" id="ARBA00022692"/>
    </source>
</evidence>
<evidence type="ECO:0000256" key="13">
    <source>
        <dbReference type="ARBA" id="ARBA00023210"/>
    </source>
</evidence>